<proteinExistence type="predicted"/>
<feature type="transmembrane region" description="Helical" evidence="1">
    <location>
        <begin position="83"/>
        <end position="111"/>
    </location>
</feature>
<feature type="transmembrane region" description="Helical" evidence="1">
    <location>
        <begin position="123"/>
        <end position="147"/>
    </location>
</feature>
<name>A0A2N5XQG6_9HYPH</name>
<feature type="transmembrane region" description="Helical" evidence="1">
    <location>
        <begin position="41"/>
        <end position="63"/>
    </location>
</feature>
<dbReference type="OrthoDB" id="6174504at2"/>
<feature type="domain" description="DUF1468" evidence="2">
    <location>
        <begin position="8"/>
        <end position="148"/>
    </location>
</feature>
<keyword evidence="1" id="KW-1133">Transmembrane helix</keyword>
<dbReference type="Pfam" id="PF07331">
    <property type="entry name" value="TctB"/>
    <property type="match status" value="1"/>
</dbReference>
<evidence type="ECO:0000313" key="4">
    <source>
        <dbReference type="Proteomes" id="UP000234881"/>
    </source>
</evidence>
<dbReference type="InterPro" id="IPR009936">
    <property type="entry name" value="DUF1468"/>
</dbReference>
<feature type="transmembrane region" description="Helical" evidence="1">
    <location>
        <begin position="12"/>
        <end position="29"/>
    </location>
</feature>
<evidence type="ECO:0000256" key="1">
    <source>
        <dbReference type="SAM" id="Phobius"/>
    </source>
</evidence>
<keyword evidence="4" id="KW-1185">Reference proteome</keyword>
<accession>A0A2N5XQG6</accession>
<keyword evidence="1" id="KW-0472">Membrane</keyword>
<protein>
    <recommendedName>
        <fullName evidence="2">DUF1468 domain-containing protein</fullName>
    </recommendedName>
</protein>
<dbReference type="AlphaFoldDB" id="A0A2N5XQG6"/>
<evidence type="ECO:0000259" key="2">
    <source>
        <dbReference type="Pfam" id="PF07331"/>
    </source>
</evidence>
<dbReference type="Proteomes" id="UP000234881">
    <property type="component" value="Unassembled WGS sequence"/>
</dbReference>
<reference evidence="3 4" key="1">
    <citation type="submission" date="2018-01" db="EMBL/GenBank/DDBJ databases">
        <title>The draft genome sequence of Cohaesibacter sp. H1304.</title>
        <authorList>
            <person name="Wang N.-N."/>
            <person name="Du Z.-J."/>
        </authorList>
    </citation>
    <scope>NUCLEOTIDE SEQUENCE [LARGE SCALE GENOMIC DNA]</scope>
    <source>
        <strain evidence="3 4">H1304</strain>
    </source>
</reference>
<comment type="caution">
    <text evidence="3">The sequence shown here is derived from an EMBL/GenBank/DDBJ whole genome shotgun (WGS) entry which is preliminary data.</text>
</comment>
<sequence length="157" mass="16342">MRISDRITGPAILLFGVVVLWGASGLPSVPGVRFGADLMPTLIGVGLLGLGLSILIGSFTSNLKEPLIDISEWSVPNLDKLAAIWSLGGLVIGGLLFEVIGFPILGVVYMAVLMTLMKTSVKITAIVSISVVAALYVGFSKALLVPLPLGLLEGLFP</sequence>
<dbReference type="EMBL" id="PKUQ01000022">
    <property type="protein sequence ID" value="PLW76668.1"/>
    <property type="molecule type" value="Genomic_DNA"/>
</dbReference>
<dbReference type="RefSeq" id="WP_101533957.1">
    <property type="nucleotide sequence ID" value="NZ_JBFHIU010000039.1"/>
</dbReference>
<keyword evidence="1" id="KW-0812">Transmembrane</keyword>
<gene>
    <name evidence="3" type="ORF">C0081_11370</name>
</gene>
<organism evidence="3 4">
    <name type="scientific">Cohaesibacter celericrescens</name>
    <dbReference type="NCBI Taxonomy" id="2067669"/>
    <lineage>
        <taxon>Bacteria</taxon>
        <taxon>Pseudomonadati</taxon>
        <taxon>Pseudomonadota</taxon>
        <taxon>Alphaproteobacteria</taxon>
        <taxon>Hyphomicrobiales</taxon>
        <taxon>Cohaesibacteraceae</taxon>
    </lineage>
</organism>
<evidence type="ECO:0000313" key="3">
    <source>
        <dbReference type="EMBL" id="PLW76668.1"/>
    </source>
</evidence>